<dbReference type="STRING" id="35128.B8C6I8"/>
<dbReference type="InterPro" id="IPR039512">
    <property type="entry name" value="RCHY1_zinc-ribbon"/>
</dbReference>
<dbReference type="AlphaFoldDB" id="B8C6I8"/>
<dbReference type="PROSITE" id="PS50089">
    <property type="entry name" value="ZF_RING_2"/>
    <property type="match status" value="1"/>
</dbReference>
<dbReference type="Gene3D" id="3.30.40.10">
    <property type="entry name" value="Zinc/RING finger domain, C3HC4 (zinc finger)"/>
    <property type="match status" value="1"/>
</dbReference>
<dbReference type="PANTHER" id="PTHR21319:SF53">
    <property type="entry name" value="RING FINGER AND CHY ZINC FINGER DOMAIN-CONTAINING PROTEIN 1"/>
    <property type="match status" value="1"/>
</dbReference>
<dbReference type="KEGG" id="tps:THAPSDRAFT_17579"/>
<evidence type="ECO:0000313" key="9">
    <source>
        <dbReference type="Proteomes" id="UP000001449"/>
    </source>
</evidence>
<dbReference type="GO" id="GO:0008270">
    <property type="term" value="F:zinc ion binding"/>
    <property type="evidence" value="ECO:0007669"/>
    <property type="project" value="UniProtKB-KW"/>
</dbReference>
<dbReference type="PaxDb" id="35128-Thaps17579"/>
<feature type="non-terminal residue" evidence="8">
    <location>
        <position position="1"/>
    </location>
</feature>
<dbReference type="OMA" id="VWRRMDE"/>
<feature type="domain" description="RING-type" evidence="5">
    <location>
        <begin position="131"/>
        <end position="173"/>
    </location>
</feature>
<dbReference type="SUPFAM" id="SSF161245">
    <property type="entry name" value="Zinc hairpin stack"/>
    <property type="match status" value="1"/>
</dbReference>
<dbReference type="eggNOG" id="KOG1940">
    <property type="taxonomic scope" value="Eukaryota"/>
</dbReference>
<evidence type="ECO:0000259" key="5">
    <source>
        <dbReference type="PROSITE" id="PS50089"/>
    </source>
</evidence>
<dbReference type="GO" id="GO:0006511">
    <property type="term" value="P:ubiquitin-dependent protein catabolic process"/>
    <property type="evidence" value="ECO:0000318"/>
    <property type="project" value="GO_Central"/>
</dbReference>
<feature type="non-terminal residue" evidence="8">
    <location>
        <position position="240"/>
    </location>
</feature>
<dbReference type="GeneID" id="7443470"/>
<dbReference type="RefSeq" id="XP_002291962.1">
    <property type="nucleotide sequence ID" value="XM_002291926.1"/>
</dbReference>
<feature type="domain" description="CHY-type" evidence="6">
    <location>
        <begin position="1"/>
        <end position="65"/>
    </location>
</feature>
<evidence type="ECO:0000256" key="3">
    <source>
        <dbReference type="ARBA" id="ARBA00022833"/>
    </source>
</evidence>
<reference evidence="8 9" key="1">
    <citation type="journal article" date="2004" name="Science">
        <title>The genome of the diatom Thalassiosira pseudonana: ecology, evolution, and metabolism.</title>
        <authorList>
            <person name="Armbrust E.V."/>
            <person name="Berges J.A."/>
            <person name="Bowler C."/>
            <person name="Green B.R."/>
            <person name="Martinez D."/>
            <person name="Putnam N.H."/>
            <person name="Zhou S."/>
            <person name="Allen A.E."/>
            <person name="Apt K.E."/>
            <person name="Bechner M."/>
            <person name="Brzezinski M.A."/>
            <person name="Chaal B.K."/>
            <person name="Chiovitti A."/>
            <person name="Davis A.K."/>
            <person name="Demarest M.S."/>
            <person name="Detter J.C."/>
            <person name="Glavina T."/>
            <person name="Goodstein D."/>
            <person name="Hadi M.Z."/>
            <person name="Hellsten U."/>
            <person name="Hildebrand M."/>
            <person name="Jenkins B.D."/>
            <person name="Jurka J."/>
            <person name="Kapitonov V.V."/>
            <person name="Kroger N."/>
            <person name="Lau W.W."/>
            <person name="Lane T.W."/>
            <person name="Larimer F.W."/>
            <person name="Lippmeier J.C."/>
            <person name="Lucas S."/>
            <person name="Medina M."/>
            <person name="Montsant A."/>
            <person name="Obornik M."/>
            <person name="Parker M.S."/>
            <person name="Palenik B."/>
            <person name="Pazour G.J."/>
            <person name="Richardson P.M."/>
            <person name="Rynearson T.A."/>
            <person name="Saito M.A."/>
            <person name="Schwartz D.C."/>
            <person name="Thamatrakoln K."/>
            <person name="Valentin K."/>
            <person name="Vardi A."/>
            <person name="Wilkerson F.P."/>
            <person name="Rokhsar D.S."/>
        </authorList>
    </citation>
    <scope>NUCLEOTIDE SEQUENCE [LARGE SCALE GENOMIC DNA]</scope>
    <source>
        <strain evidence="8 9">CCMP1335</strain>
    </source>
</reference>
<keyword evidence="3" id="KW-0862">Zinc</keyword>
<evidence type="ECO:0000313" key="8">
    <source>
        <dbReference type="EMBL" id="EED90813.1"/>
    </source>
</evidence>
<dbReference type="InterPro" id="IPR037275">
    <property type="entry name" value="Znf_CTCHY_sf"/>
</dbReference>
<dbReference type="Gene3D" id="2.20.28.10">
    <property type="match status" value="1"/>
</dbReference>
<dbReference type="SUPFAM" id="SSF161219">
    <property type="entry name" value="CHY zinc finger-like"/>
    <property type="match status" value="1"/>
</dbReference>
<dbReference type="SMART" id="SM00184">
    <property type="entry name" value="RING"/>
    <property type="match status" value="1"/>
</dbReference>
<dbReference type="GO" id="GO:0005634">
    <property type="term" value="C:nucleus"/>
    <property type="evidence" value="ECO:0000318"/>
    <property type="project" value="GO_Central"/>
</dbReference>
<dbReference type="Pfam" id="PF05495">
    <property type="entry name" value="zf-CHY"/>
    <property type="match status" value="1"/>
</dbReference>
<accession>B8C6I8</accession>
<proteinExistence type="predicted"/>
<dbReference type="InterPro" id="IPR037274">
    <property type="entry name" value="Znf_CHY_sf"/>
</dbReference>
<evidence type="ECO:0000256" key="1">
    <source>
        <dbReference type="ARBA" id="ARBA00022723"/>
    </source>
</evidence>
<evidence type="ECO:0000259" key="6">
    <source>
        <dbReference type="PROSITE" id="PS51266"/>
    </source>
</evidence>
<dbReference type="SUPFAM" id="SSF57850">
    <property type="entry name" value="RING/U-box"/>
    <property type="match status" value="1"/>
</dbReference>
<dbReference type="InterPro" id="IPR001841">
    <property type="entry name" value="Znf_RING"/>
</dbReference>
<organism evidence="8 9">
    <name type="scientific">Thalassiosira pseudonana</name>
    <name type="common">Marine diatom</name>
    <name type="synonym">Cyclotella nana</name>
    <dbReference type="NCBI Taxonomy" id="35128"/>
    <lineage>
        <taxon>Eukaryota</taxon>
        <taxon>Sar</taxon>
        <taxon>Stramenopiles</taxon>
        <taxon>Ochrophyta</taxon>
        <taxon>Bacillariophyta</taxon>
        <taxon>Coscinodiscophyceae</taxon>
        <taxon>Thalassiosirophycidae</taxon>
        <taxon>Thalassiosirales</taxon>
        <taxon>Thalassiosiraceae</taxon>
        <taxon>Thalassiosira</taxon>
    </lineage>
</organism>
<dbReference type="InterPro" id="IPR017921">
    <property type="entry name" value="Znf_CTCHY"/>
</dbReference>
<dbReference type="GO" id="GO:0061630">
    <property type="term" value="F:ubiquitin protein ligase activity"/>
    <property type="evidence" value="ECO:0000318"/>
    <property type="project" value="GO_Central"/>
</dbReference>
<evidence type="ECO:0000259" key="7">
    <source>
        <dbReference type="PROSITE" id="PS51270"/>
    </source>
</evidence>
<feature type="domain" description="CTCHY-type" evidence="7">
    <location>
        <begin position="67"/>
        <end position="130"/>
    </location>
</feature>
<keyword evidence="1" id="KW-0479">Metal-binding</keyword>
<dbReference type="GO" id="GO:0016567">
    <property type="term" value="P:protein ubiquitination"/>
    <property type="evidence" value="ECO:0000318"/>
    <property type="project" value="GO_Central"/>
</dbReference>
<evidence type="ECO:0008006" key="10">
    <source>
        <dbReference type="Google" id="ProtNLM"/>
    </source>
</evidence>
<dbReference type="Proteomes" id="UP000001449">
    <property type="component" value="Chromosome 8"/>
</dbReference>
<evidence type="ECO:0000256" key="2">
    <source>
        <dbReference type="ARBA" id="ARBA00022771"/>
    </source>
</evidence>
<keyword evidence="9" id="KW-1185">Reference proteome</keyword>
<dbReference type="EMBL" id="CM000644">
    <property type="protein sequence ID" value="EED90813.1"/>
    <property type="molecule type" value="Genomic_DNA"/>
</dbReference>
<evidence type="ECO:0000256" key="4">
    <source>
        <dbReference type="PROSITE-ProRule" id="PRU00601"/>
    </source>
</evidence>
<dbReference type="PROSITE" id="PS51266">
    <property type="entry name" value="ZF_CHY"/>
    <property type="match status" value="1"/>
</dbReference>
<name>B8C6I8_THAPS</name>
<sequence length="240" mass="27559">CNHYERKCHIVSPCCGATFGCRICHDDFGPPEHHNVDRFAIREVICRECFTRQNSKTNFCISCHAQFGEYHCAICNLWMSNEERPYHCPDCGFCRVGGGENFRHCQDCGMCIDKQLYKDHNCKVGKYMSNCPVCQEDLFSSRDASHELPCGHAIHWHCFRELASHDSRCPCCKKTAETHERMKPTWDAIAMGIALQPVPPELAKVVIIKCNDCEVSQEDRSWHFLGVQCRQCESFNTVVE</sequence>
<dbReference type="PANTHER" id="PTHR21319">
    <property type="entry name" value="RING FINGER AND CHY ZINC FINGER DOMAIN-CONTAINING PROTEIN 1"/>
    <property type="match status" value="1"/>
</dbReference>
<reference evidence="8 9" key="2">
    <citation type="journal article" date="2008" name="Nature">
        <title>The Phaeodactylum genome reveals the evolutionary history of diatom genomes.</title>
        <authorList>
            <person name="Bowler C."/>
            <person name="Allen A.E."/>
            <person name="Badger J.H."/>
            <person name="Grimwood J."/>
            <person name="Jabbari K."/>
            <person name="Kuo A."/>
            <person name="Maheswari U."/>
            <person name="Martens C."/>
            <person name="Maumus F."/>
            <person name="Otillar R.P."/>
            <person name="Rayko E."/>
            <person name="Salamov A."/>
            <person name="Vandepoele K."/>
            <person name="Beszteri B."/>
            <person name="Gruber A."/>
            <person name="Heijde M."/>
            <person name="Katinka M."/>
            <person name="Mock T."/>
            <person name="Valentin K."/>
            <person name="Verret F."/>
            <person name="Berges J.A."/>
            <person name="Brownlee C."/>
            <person name="Cadoret J.P."/>
            <person name="Chiovitti A."/>
            <person name="Choi C.J."/>
            <person name="Coesel S."/>
            <person name="De Martino A."/>
            <person name="Detter J.C."/>
            <person name="Durkin C."/>
            <person name="Falciatore A."/>
            <person name="Fournet J."/>
            <person name="Haruta M."/>
            <person name="Huysman M.J."/>
            <person name="Jenkins B.D."/>
            <person name="Jiroutova K."/>
            <person name="Jorgensen R.E."/>
            <person name="Joubert Y."/>
            <person name="Kaplan A."/>
            <person name="Kroger N."/>
            <person name="Kroth P.G."/>
            <person name="La Roche J."/>
            <person name="Lindquist E."/>
            <person name="Lommer M."/>
            <person name="Martin-Jezequel V."/>
            <person name="Lopez P.J."/>
            <person name="Lucas S."/>
            <person name="Mangogna M."/>
            <person name="McGinnis K."/>
            <person name="Medlin L.K."/>
            <person name="Montsant A."/>
            <person name="Oudot-Le Secq M.P."/>
            <person name="Napoli C."/>
            <person name="Obornik M."/>
            <person name="Parker M.S."/>
            <person name="Petit J.L."/>
            <person name="Porcel B.M."/>
            <person name="Poulsen N."/>
            <person name="Robison M."/>
            <person name="Rychlewski L."/>
            <person name="Rynearson T.A."/>
            <person name="Schmutz J."/>
            <person name="Shapiro H."/>
            <person name="Siaut M."/>
            <person name="Stanley M."/>
            <person name="Sussman M.R."/>
            <person name="Taylor A.R."/>
            <person name="Vardi A."/>
            <person name="von Dassow P."/>
            <person name="Vyverman W."/>
            <person name="Willis A."/>
            <person name="Wyrwicz L.S."/>
            <person name="Rokhsar D.S."/>
            <person name="Weissenbach J."/>
            <person name="Armbrust E.V."/>
            <person name="Green B.R."/>
            <person name="Van de Peer Y."/>
            <person name="Grigoriev I.V."/>
        </authorList>
    </citation>
    <scope>NUCLEOTIDE SEQUENCE [LARGE SCALE GENOMIC DNA]</scope>
    <source>
        <strain evidence="8 9">CCMP1335</strain>
    </source>
</reference>
<dbReference type="InterPro" id="IPR008913">
    <property type="entry name" value="Znf_CHY"/>
</dbReference>
<dbReference type="InterPro" id="IPR013083">
    <property type="entry name" value="Znf_RING/FYVE/PHD"/>
</dbReference>
<dbReference type="Pfam" id="PF14599">
    <property type="entry name" value="zinc_ribbon_6"/>
    <property type="match status" value="1"/>
</dbReference>
<gene>
    <name evidence="8" type="ORF">THAPSDRAFT_17579</name>
</gene>
<dbReference type="Pfam" id="PF13639">
    <property type="entry name" value="zf-RING_2"/>
    <property type="match status" value="1"/>
</dbReference>
<keyword evidence="2 4" id="KW-0863">Zinc-finger</keyword>
<dbReference type="PROSITE" id="PS51270">
    <property type="entry name" value="ZF_CTCHY"/>
    <property type="match status" value="1"/>
</dbReference>
<dbReference type="InParanoid" id="B8C6I8"/>
<dbReference type="HOGENOM" id="CLU_013368_1_2_1"/>
<protein>
    <recommendedName>
        <fullName evidence="10">RING finger and CHY zinc finger domain-containing protein 1</fullName>
    </recommendedName>
</protein>